<dbReference type="Pfam" id="PF00366">
    <property type="entry name" value="Ribosomal_S17"/>
    <property type="match status" value="1"/>
</dbReference>
<keyword evidence="9" id="KW-1185">Reference proteome</keyword>
<keyword evidence="3 6" id="KW-0694">RNA-binding</keyword>
<dbReference type="GO" id="GO:0006412">
    <property type="term" value="P:translation"/>
    <property type="evidence" value="ECO:0007669"/>
    <property type="project" value="UniProtKB-UniRule"/>
</dbReference>
<dbReference type="PRINTS" id="PR00973">
    <property type="entry name" value="RIBOSOMALS17"/>
</dbReference>
<evidence type="ECO:0000256" key="1">
    <source>
        <dbReference type="ARBA" id="ARBA00010254"/>
    </source>
</evidence>
<dbReference type="RefSeq" id="WP_040002781.1">
    <property type="nucleotide sequence ID" value="NZ_MTPW01000001.1"/>
</dbReference>
<dbReference type="PROSITE" id="PS00056">
    <property type="entry name" value="RIBOSOMAL_S17"/>
    <property type="match status" value="1"/>
</dbReference>
<dbReference type="OrthoDB" id="9811714at2"/>
<dbReference type="GO" id="GO:0003735">
    <property type="term" value="F:structural constituent of ribosome"/>
    <property type="evidence" value="ECO:0007669"/>
    <property type="project" value="UniProtKB-UniRule"/>
</dbReference>
<evidence type="ECO:0000256" key="3">
    <source>
        <dbReference type="ARBA" id="ARBA00022884"/>
    </source>
</evidence>
<protein>
    <recommendedName>
        <fullName evidence="6">Small ribosomal subunit protein uS17</fullName>
    </recommendedName>
</protein>
<dbReference type="PANTHER" id="PTHR10744">
    <property type="entry name" value="40S RIBOSOMAL PROTEIN S11 FAMILY MEMBER"/>
    <property type="match status" value="1"/>
</dbReference>
<evidence type="ECO:0000256" key="7">
    <source>
        <dbReference type="RuleBase" id="RU003872"/>
    </source>
</evidence>
<comment type="function">
    <text evidence="6">One of the primary rRNA binding proteins, it binds specifically to the 5'-end of 16S ribosomal RNA.</text>
</comment>
<evidence type="ECO:0000256" key="6">
    <source>
        <dbReference type="HAMAP-Rule" id="MF_01345"/>
    </source>
</evidence>
<dbReference type="AlphaFoldDB" id="A0A2S7U960"/>
<dbReference type="NCBIfam" id="TIGR03635">
    <property type="entry name" value="uS17_bact"/>
    <property type="match status" value="1"/>
</dbReference>
<keyword evidence="4 6" id="KW-0689">Ribosomal protein</keyword>
<dbReference type="InterPro" id="IPR000266">
    <property type="entry name" value="Ribosomal_uS17"/>
</dbReference>
<proteinExistence type="inferred from homology"/>
<gene>
    <name evidence="6" type="primary">rpsQ</name>
    <name evidence="8" type="ORF">BST92_02200</name>
</gene>
<dbReference type="GO" id="GO:0019843">
    <property type="term" value="F:rRNA binding"/>
    <property type="evidence" value="ECO:0007669"/>
    <property type="project" value="UniProtKB-UniRule"/>
</dbReference>
<dbReference type="GO" id="GO:0022627">
    <property type="term" value="C:cytosolic small ribosomal subunit"/>
    <property type="evidence" value="ECO:0007669"/>
    <property type="project" value="UniProtKB-UniRule"/>
</dbReference>
<evidence type="ECO:0000256" key="4">
    <source>
        <dbReference type="ARBA" id="ARBA00022980"/>
    </source>
</evidence>
<dbReference type="FunFam" id="2.40.50.140:FF:000123">
    <property type="entry name" value="30S ribosomal protein S17"/>
    <property type="match status" value="1"/>
</dbReference>
<evidence type="ECO:0000313" key="8">
    <source>
        <dbReference type="EMBL" id="PQJ30812.1"/>
    </source>
</evidence>
<dbReference type="Proteomes" id="UP000239747">
    <property type="component" value="Unassembled WGS sequence"/>
</dbReference>
<dbReference type="Gene3D" id="2.40.50.140">
    <property type="entry name" value="Nucleic acid-binding proteins"/>
    <property type="match status" value="1"/>
</dbReference>
<organism evidence="8 9">
    <name type="scientific">Nonlabens arenilitoris</name>
    <dbReference type="NCBI Taxonomy" id="1217969"/>
    <lineage>
        <taxon>Bacteria</taxon>
        <taxon>Pseudomonadati</taxon>
        <taxon>Bacteroidota</taxon>
        <taxon>Flavobacteriia</taxon>
        <taxon>Flavobacteriales</taxon>
        <taxon>Flavobacteriaceae</taxon>
        <taxon>Nonlabens</taxon>
    </lineage>
</organism>
<sequence length="85" mass="10072">METRNLRKERIGVVRSNKMDKSIVVAEVKKQKHPMYGKFVLKTKKYVAHDEKNECNEGDTVRIMETRPLSKSKNWRLVEIIERAK</sequence>
<evidence type="ECO:0000256" key="5">
    <source>
        <dbReference type="ARBA" id="ARBA00023274"/>
    </source>
</evidence>
<keyword evidence="2 6" id="KW-0699">rRNA-binding</keyword>
<comment type="similarity">
    <text evidence="1 6 7">Belongs to the universal ribosomal protein uS17 family.</text>
</comment>
<name>A0A2S7U960_9FLAO</name>
<dbReference type="InterPro" id="IPR019984">
    <property type="entry name" value="Ribosomal_uS17_bact/chlr"/>
</dbReference>
<evidence type="ECO:0000256" key="2">
    <source>
        <dbReference type="ARBA" id="ARBA00022730"/>
    </source>
</evidence>
<dbReference type="NCBIfam" id="NF004123">
    <property type="entry name" value="PRK05610.1"/>
    <property type="match status" value="1"/>
</dbReference>
<dbReference type="InterPro" id="IPR019979">
    <property type="entry name" value="Ribosomal_uS17_CS"/>
</dbReference>
<dbReference type="EMBL" id="MTPW01000001">
    <property type="protein sequence ID" value="PQJ30812.1"/>
    <property type="molecule type" value="Genomic_DNA"/>
</dbReference>
<comment type="caution">
    <text evidence="8">The sequence shown here is derived from an EMBL/GenBank/DDBJ whole genome shotgun (WGS) entry which is preliminary data.</text>
</comment>
<reference evidence="8 9" key="1">
    <citation type="submission" date="2017-01" db="EMBL/GenBank/DDBJ databases">
        <title>Trade-off between light-utilization and light-protection in marine flavobacteria.</title>
        <authorList>
            <person name="Kumagai Y."/>
            <person name="Yoshizawa S."/>
            <person name="Kogure K."/>
            <person name="Iwasaki W."/>
        </authorList>
    </citation>
    <scope>NUCLEOTIDE SEQUENCE [LARGE SCALE GENOMIC DNA]</scope>
    <source>
        <strain evidence="8 9">KCTC 32109</strain>
    </source>
</reference>
<accession>A0A2S7U960</accession>
<dbReference type="CDD" id="cd00364">
    <property type="entry name" value="Ribosomal_uS17"/>
    <property type="match status" value="1"/>
</dbReference>
<evidence type="ECO:0000313" key="9">
    <source>
        <dbReference type="Proteomes" id="UP000239747"/>
    </source>
</evidence>
<dbReference type="PANTHER" id="PTHR10744:SF1">
    <property type="entry name" value="SMALL RIBOSOMAL SUBUNIT PROTEIN US17M"/>
    <property type="match status" value="1"/>
</dbReference>
<dbReference type="SUPFAM" id="SSF50249">
    <property type="entry name" value="Nucleic acid-binding proteins"/>
    <property type="match status" value="1"/>
</dbReference>
<keyword evidence="5 6" id="KW-0687">Ribonucleoprotein</keyword>
<comment type="subunit">
    <text evidence="6">Part of the 30S ribosomal subunit.</text>
</comment>
<dbReference type="HAMAP" id="MF_01345_B">
    <property type="entry name" value="Ribosomal_uS17_B"/>
    <property type="match status" value="1"/>
</dbReference>
<dbReference type="InterPro" id="IPR012340">
    <property type="entry name" value="NA-bd_OB-fold"/>
</dbReference>